<dbReference type="Pfam" id="PF16182">
    <property type="entry name" value="AbLIM_anchor"/>
    <property type="match status" value="2"/>
</dbReference>
<feature type="region of interest" description="Disordered" evidence="13">
    <location>
        <begin position="269"/>
        <end position="295"/>
    </location>
</feature>
<dbReference type="InterPro" id="IPR036886">
    <property type="entry name" value="Villin_headpiece_dom_sf"/>
</dbReference>
<dbReference type="GO" id="GO:0005737">
    <property type="term" value="C:cytoplasm"/>
    <property type="evidence" value="ECO:0007669"/>
    <property type="project" value="UniProtKB-SubCell"/>
</dbReference>
<feature type="domain" description="HP" evidence="15">
    <location>
        <begin position="577"/>
        <end position="645"/>
    </location>
</feature>
<dbReference type="PANTHER" id="PTHR24213:SF6">
    <property type="entry name" value="ACTIN-BINDING LIM PROTEIN 2"/>
    <property type="match status" value="1"/>
</dbReference>
<dbReference type="SMART" id="SM00132">
    <property type="entry name" value="LIM"/>
    <property type="match status" value="4"/>
</dbReference>
<keyword evidence="7 12" id="KW-0440">LIM domain</keyword>
<dbReference type="PANTHER" id="PTHR24213">
    <property type="entry name" value="ACTIN-BINDING LIM PROTEIN"/>
    <property type="match status" value="1"/>
</dbReference>
<organism evidence="16 17">
    <name type="scientific">Ailuropoda melanoleuca</name>
    <name type="common">Giant panda</name>
    <dbReference type="NCBI Taxonomy" id="9646"/>
    <lineage>
        <taxon>Eukaryota</taxon>
        <taxon>Metazoa</taxon>
        <taxon>Chordata</taxon>
        <taxon>Craniata</taxon>
        <taxon>Vertebrata</taxon>
        <taxon>Euteleostomi</taxon>
        <taxon>Mammalia</taxon>
        <taxon>Eutheria</taxon>
        <taxon>Laurasiatheria</taxon>
        <taxon>Carnivora</taxon>
        <taxon>Caniformia</taxon>
        <taxon>Ursidae</taxon>
        <taxon>Ailuropoda</taxon>
    </lineage>
</organism>
<evidence type="ECO:0000313" key="16">
    <source>
        <dbReference type="Ensembl" id="ENSAMEP00000015894.2"/>
    </source>
</evidence>
<dbReference type="InterPro" id="IPR001781">
    <property type="entry name" value="Znf_LIM"/>
</dbReference>
<reference evidence="16" key="3">
    <citation type="submission" date="2025-09" db="UniProtKB">
        <authorList>
            <consortium name="Ensembl"/>
        </authorList>
    </citation>
    <scope>IDENTIFICATION</scope>
</reference>
<dbReference type="GO" id="GO:0046872">
    <property type="term" value="F:metal ion binding"/>
    <property type="evidence" value="ECO:0007669"/>
    <property type="project" value="UniProtKB-KW"/>
</dbReference>
<keyword evidence="4 12" id="KW-0479">Metal-binding</keyword>
<feature type="region of interest" description="Disordered" evidence="13">
    <location>
        <begin position="502"/>
        <end position="563"/>
    </location>
</feature>
<evidence type="ECO:0000256" key="3">
    <source>
        <dbReference type="ARBA" id="ARBA00022553"/>
    </source>
</evidence>
<keyword evidence="6 12" id="KW-0862">Zinc</keyword>
<dbReference type="InterPro" id="IPR051618">
    <property type="entry name" value="Actin-binding_LIM"/>
</dbReference>
<dbReference type="STRING" id="9646.ENSAMEP00000015894"/>
<evidence type="ECO:0000256" key="8">
    <source>
        <dbReference type="ARBA" id="ARBA00060056"/>
    </source>
</evidence>
<dbReference type="SMART" id="SM00153">
    <property type="entry name" value="VHP"/>
    <property type="match status" value="1"/>
</dbReference>
<dbReference type="CDD" id="cd09328">
    <property type="entry name" value="LIM2_abLIM"/>
    <property type="match status" value="1"/>
</dbReference>
<evidence type="ECO:0000259" key="15">
    <source>
        <dbReference type="PROSITE" id="PS51089"/>
    </source>
</evidence>
<evidence type="ECO:0000256" key="7">
    <source>
        <dbReference type="ARBA" id="ARBA00023038"/>
    </source>
</evidence>
<dbReference type="SUPFAM" id="SSF57716">
    <property type="entry name" value="Glucocorticoid receptor-like (DNA-binding domain)"/>
    <property type="match status" value="6"/>
</dbReference>
<dbReference type="GO" id="GO:0030032">
    <property type="term" value="P:lamellipodium assembly"/>
    <property type="evidence" value="ECO:0007669"/>
    <property type="project" value="TreeGrafter"/>
</dbReference>
<reference evidence="16 17" key="1">
    <citation type="journal article" date="2010" name="Nature">
        <title>The sequence and de novo assembly of the giant panda genome.</title>
        <authorList>
            <person name="Li R."/>
            <person name="Fan W."/>
            <person name="Tian G."/>
            <person name="Zhu H."/>
            <person name="He L."/>
            <person name="Cai J."/>
            <person name="Huang Q."/>
            <person name="Cai Q."/>
            <person name="Li B."/>
            <person name="Bai Y."/>
            <person name="Zhang Z."/>
            <person name="Zhang Y."/>
            <person name="Wang W."/>
            <person name="Li J."/>
            <person name="Wei F."/>
            <person name="Li H."/>
            <person name="Jian M."/>
            <person name="Li J."/>
            <person name="Zhang Z."/>
            <person name="Nielsen R."/>
            <person name="Li D."/>
            <person name="Gu W."/>
            <person name="Yang Z."/>
            <person name="Xuan Z."/>
            <person name="Ryder O.A."/>
            <person name="Leung F.C."/>
            <person name="Zhou Y."/>
            <person name="Cao J."/>
            <person name="Sun X."/>
            <person name="Fu Y."/>
            <person name="Fang X."/>
            <person name="Guo X."/>
            <person name="Wang B."/>
            <person name="Hou R."/>
            <person name="Shen F."/>
            <person name="Mu B."/>
            <person name="Ni P."/>
            <person name="Lin R."/>
            <person name="Qian W."/>
            <person name="Wang G."/>
            <person name="Yu C."/>
            <person name="Nie W."/>
            <person name="Wang J."/>
            <person name="Wu Z."/>
            <person name="Liang H."/>
            <person name="Min J."/>
            <person name="Wu Q."/>
            <person name="Cheng S."/>
            <person name="Ruan J."/>
            <person name="Wang M."/>
            <person name="Shi Z."/>
            <person name="Wen M."/>
            <person name="Liu B."/>
            <person name="Ren X."/>
            <person name="Zheng H."/>
            <person name="Dong D."/>
            <person name="Cook K."/>
            <person name="Shan G."/>
            <person name="Zhang H."/>
            <person name="Kosiol C."/>
            <person name="Xie X."/>
            <person name="Lu Z."/>
            <person name="Zheng H."/>
            <person name="Li Y."/>
            <person name="Steiner C.C."/>
            <person name="Lam T.T."/>
            <person name="Lin S."/>
            <person name="Zhang Q."/>
            <person name="Li G."/>
            <person name="Tian J."/>
            <person name="Gong T."/>
            <person name="Liu H."/>
            <person name="Zhang D."/>
            <person name="Fang L."/>
            <person name="Ye C."/>
            <person name="Zhang J."/>
            <person name="Hu W."/>
            <person name="Xu A."/>
            <person name="Ren Y."/>
            <person name="Zhang G."/>
            <person name="Bruford M.W."/>
            <person name="Li Q."/>
            <person name="Ma L."/>
            <person name="Guo Y."/>
            <person name="An N."/>
            <person name="Hu Y."/>
            <person name="Zheng Y."/>
            <person name="Shi Y."/>
            <person name="Li Z."/>
            <person name="Liu Q."/>
            <person name="Chen Y."/>
            <person name="Zhao J."/>
            <person name="Qu N."/>
            <person name="Zhao S."/>
            <person name="Tian F."/>
            <person name="Wang X."/>
            <person name="Wang H."/>
            <person name="Xu L."/>
            <person name="Liu X."/>
            <person name="Vinar T."/>
            <person name="Wang Y."/>
            <person name="Lam T.W."/>
            <person name="Yiu S.M."/>
            <person name="Liu S."/>
            <person name="Zhang H."/>
            <person name="Li D."/>
            <person name="Huang Y."/>
            <person name="Wang X."/>
            <person name="Yang G."/>
            <person name="Jiang Z."/>
            <person name="Wang J."/>
            <person name="Qin N."/>
            <person name="Li L."/>
            <person name="Li J."/>
            <person name="Bolund L."/>
            <person name="Kristiansen K."/>
            <person name="Wong G.K."/>
            <person name="Olson M."/>
            <person name="Zhang X."/>
            <person name="Li S."/>
            <person name="Yang H."/>
            <person name="Wang J."/>
            <person name="Wang J."/>
        </authorList>
    </citation>
    <scope>NUCLEOTIDE SEQUENCE [LARGE SCALE GENOMIC DNA]</scope>
</reference>
<dbReference type="Pfam" id="PF00412">
    <property type="entry name" value="LIM"/>
    <property type="match status" value="4"/>
</dbReference>
<dbReference type="CDD" id="cd09327">
    <property type="entry name" value="LIM1_abLIM"/>
    <property type="match status" value="1"/>
</dbReference>
<feature type="region of interest" description="Disordered" evidence="13">
    <location>
        <begin position="424"/>
        <end position="461"/>
    </location>
</feature>
<name>G1M974_AILME</name>
<evidence type="ECO:0000256" key="11">
    <source>
        <dbReference type="ARBA" id="ARBA00075723"/>
    </source>
</evidence>
<sequence>MSAVSEPQAAHSPLEKPSSTAILCNTCGNVCKGEVLRVQNKYFHIKCFVCKACGCDLAEGGFFVRQGEYICTLDYQRLYGTRCFSCDQFIEGEVVSALGKTYHPDCFVCAVCRLPFPPGDRVTFNGKECMCQKCSLPKTAGSSVHLSQGLWSCGGCGTEIKNGQSLVALDKHWHLGCFKCETCGKQLDAEYISKDGLPYCEADYHTKFGIRCDGCEKYITGHVLEAGEKHYHPLCALCVRCGRMFAEGEEMYLQGSSIWHPACRQAARTEDRNKETRSSSESIISAPASSTSGSPSRVIYAKLGDEILDYRDLAALPKSKAIYNIDRPDMISYSPYISHSAAGRPSCHEGDQDDRSYKQCRTSSPSSTGSVSLGRYTPTSRSPQHHSRPAGTVSVGTSSCLSLSQHPSPTSVFRHHYIPYFRGSESGRSTPSLSVLSDSKPPPCTYQQAPRHFHVPDTGVKDNIYRKPPIYKQHAVRRLDGEDGIFEQDNRKQKTSWLILKGDADTRTSSPDLDSRSLSHSSGTERDPLQTTQGDNFYSRFPYSKSDPLPGHGKNGLDHRNANLAPCGADPDASWGTREYKIYPYDALIVTNRIRVKLPKDVDRTRLERHLSPEDFQEVFGMSVEEFDRLALWKRNDLKKKALLF</sequence>
<dbReference type="Pfam" id="PF02209">
    <property type="entry name" value="VHP"/>
    <property type="match status" value="1"/>
</dbReference>
<evidence type="ECO:0000256" key="6">
    <source>
        <dbReference type="ARBA" id="ARBA00022833"/>
    </source>
</evidence>
<dbReference type="Gene3D" id="2.10.110.10">
    <property type="entry name" value="Cysteine Rich Protein"/>
    <property type="match status" value="4"/>
</dbReference>
<dbReference type="CDD" id="cd09330">
    <property type="entry name" value="LIM4_abLIM"/>
    <property type="match status" value="1"/>
</dbReference>
<dbReference type="GO" id="GO:0015629">
    <property type="term" value="C:actin cytoskeleton"/>
    <property type="evidence" value="ECO:0007669"/>
    <property type="project" value="TreeGrafter"/>
</dbReference>
<evidence type="ECO:0000259" key="14">
    <source>
        <dbReference type="PROSITE" id="PS50023"/>
    </source>
</evidence>
<dbReference type="PROSITE" id="PS51089">
    <property type="entry name" value="HP"/>
    <property type="match status" value="1"/>
</dbReference>
<feature type="compositionally biased region" description="Basic and acidic residues" evidence="13">
    <location>
        <begin position="513"/>
        <end position="528"/>
    </location>
</feature>
<dbReference type="InterPro" id="IPR032402">
    <property type="entry name" value="AbLIM_anchor"/>
</dbReference>
<dbReference type="FunFam" id="2.10.110.10:FF:000007">
    <property type="entry name" value="actin-binding LIM protein 1 isoform X1"/>
    <property type="match status" value="1"/>
</dbReference>
<evidence type="ECO:0000256" key="4">
    <source>
        <dbReference type="ARBA" id="ARBA00022723"/>
    </source>
</evidence>
<comment type="subunit">
    <text evidence="9">Interacts with F-actin and ABRA.</text>
</comment>
<feature type="domain" description="LIM zinc-binding" evidence="14">
    <location>
        <begin position="22"/>
        <end position="81"/>
    </location>
</feature>
<evidence type="ECO:0000313" key="17">
    <source>
        <dbReference type="Proteomes" id="UP000008912"/>
    </source>
</evidence>
<comment type="subcellular location">
    <subcellularLocation>
        <location evidence="1">Cytoplasm</location>
    </subcellularLocation>
</comment>
<keyword evidence="17" id="KW-1185">Reference proteome</keyword>
<dbReference type="AlphaFoldDB" id="G1M974"/>
<evidence type="ECO:0000256" key="2">
    <source>
        <dbReference type="ARBA" id="ARBA00022490"/>
    </source>
</evidence>
<reference evidence="16" key="2">
    <citation type="submission" date="2025-08" db="UniProtKB">
        <authorList>
            <consortium name="Ensembl"/>
        </authorList>
    </citation>
    <scope>IDENTIFICATION</scope>
</reference>
<evidence type="ECO:0000256" key="10">
    <source>
        <dbReference type="ARBA" id="ARBA00071022"/>
    </source>
</evidence>
<feature type="compositionally biased region" description="Basic and acidic residues" evidence="13">
    <location>
        <begin position="346"/>
        <end position="357"/>
    </location>
</feature>
<evidence type="ECO:0000256" key="5">
    <source>
        <dbReference type="ARBA" id="ARBA00022737"/>
    </source>
</evidence>
<dbReference type="PROSITE" id="PS50023">
    <property type="entry name" value="LIM_DOMAIN_2"/>
    <property type="match status" value="3"/>
</dbReference>
<dbReference type="InterPro" id="IPR003128">
    <property type="entry name" value="Villin_headpiece"/>
</dbReference>
<accession>G1M974</accession>
<feature type="domain" description="LIM zinc-binding" evidence="14">
    <location>
        <begin position="151"/>
        <end position="210"/>
    </location>
</feature>
<feature type="domain" description="LIM zinc-binding" evidence="14">
    <location>
        <begin position="82"/>
        <end position="141"/>
    </location>
</feature>
<dbReference type="Ensembl" id="ENSAMET00000016554.2">
    <property type="protein sequence ID" value="ENSAMEP00000015894.2"/>
    <property type="gene ID" value="ENSAMEG00000015072.2"/>
</dbReference>
<protein>
    <recommendedName>
        <fullName evidence="10">Actin-binding LIM protein 2</fullName>
    </recommendedName>
    <alternativeName>
        <fullName evidence="11">Actin-binding LIM protein family member 2</fullName>
    </alternativeName>
</protein>
<keyword evidence="3" id="KW-0597">Phosphoprotein</keyword>
<dbReference type="GO" id="GO:0007010">
    <property type="term" value="P:cytoskeleton organization"/>
    <property type="evidence" value="ECO:0007669"/>
    <property type="project" value="InterPro"/>
</dbReference>
<proteinExistence type="predicted"/>
<dbReference type="FunFam" id="1.10.950.10:FF:000001">
    <property type="entry name" value="actin-binding LIM protein 1 isoform X2"/>
    <property type="match status" value="1"/>
</dbReference>
<dbReference type="Proteomes" id="UP000008912">
    <property type="component" value="Unassembled WGS sequence"/>
</dbReference>
<dbReference type="GeneTree" id="ENSGT00950000182850"/>
<feature type="compositionally biased region" description="Low complexity" evidence="13">
    <location>
        <begin position="363"/>
        <end position="372"/>
    </location>
</feature>
<dbReference type="FunFam" id="2.10.110.10:FF:000053">
    <property type="entry name" value="Actin-binding LIM protein family, member 2"/>
    <property type="match status" value="1"/>
</dbReference>
<feature type="compositionally biased region" description="Low complexity" evidence="13">
    <location>
        <begin position="279"/>
        <end position="295"/>
    </location>
</feature>
<comment type="function">
    <text evidence="8">May act as scaffold protein. May stimulate ABRA activity and ABRA-dependent SRF transcriptional activity.</text>
</comment>
<dbReference type="HOGENOM" id="CLU_001357_12_3_1"/>
<dbReference type="eggNOG" id="KOG1044">
    <property type="taxonomic scope" value="Eukaryota"/>
</dbReference>
<dbReference type="PROSITE" id="PS00478">
    <property type="entry name" value="LIM_DOMAIN_1"/>
    <property type="match status" value="3"/>
</dbReference>
<feature type="compositionally biased region" description="Basic and acidic residues" evidence="13">
    <location>
        <begin position="269"/>
        <end position="278"/>
    </location>
</feature>
<evidence type="ECO:0000256" key="12">
    <source>
        <dbReference type="PROSITE-ProRule" id="PRU00125"/>
    </source>
</evidence>
<dbReference type="GO" id="GO:0051015">
    <property type="term" value="F:actin filament binding"/>
    <property type="evidence" value="ECO:0007669"/>
    <property type="project" value="TreeGrafter"/>
</dbReference>
<keyword evidence="2" id="KW-0963">Cytoplasm</keyword>
<dbReference type="CDD" id="cd09329">
    <property type="entry name" value="LIM3_abLIM"/>
    <property type="match status" value="1"/>
</dbReference>
<keyword evidence="5" id="KW-0677">Repeat</keyword>
<evidence type="ECO:0000256" key="13">
    <source>
        <dbReference type="SAM" id="MobiDB-lite"/>
    </source>
</evidence>
<dbReference type="Gene3D" id="1.10.950.10">
    <property type="entry name" value="Villin headpiece domain"/>
    <property type="match status" value="1"/>
</dbReference>
<feature type="region of interest" description="Disordered" evidence="13">
    <location>
        <begin position="341"/>
        <end position="395"/>
    </location>
</feature>
<evidence type="ECO:0000256" key="9">
    <source>
        <dbReference type="ARBA" id="ARBA00065493"/>
    </source>
</evidence>
<feature type="compositionally biased region" description="Polar residues" evidence="13">
    <location>
        <begin position="426"/>
        <end position="437"/>
    </location>
</feature>
<gene>
    <name evidence="16" type="primary">ABLIM2</name>
</gene>
<dbReference type="FunFam" id="2.10.110.10:FF:000080">
    <property type="entry name" value="actin-binding LIM protein 1 isoform X6"/>
    <property type="match status" value="1"/>
</dbReference>
<dbReference type="SUPFAM" id="SSF47050">
    <property type="entry name" value="VHP, Villin headpiece domain"/>
    <property type="match status" value="1"/>
</dbReference>
<dbReference type="FunFam" id="2.10.110.10:FF:000003">
    <property type="entry name" value="actin-binding LIM protein 1 isoform X1"/>
    <property type="match status" value="1"/>
</dbReference>
<evidence type="ECO:0000256" key="1">
    <source>
        <dbReference type="ARBA" id="ARBA00004496"/>
    </source>
</evidence>